<dbReference type="Gene3D" id="3.40.50.300">
    <property type="entry name" value="P-loop containing nucleotide triphosphate hydrolases"/>
    <property type="match status" value="1"/>
</dbReference>
<keyword evidence="6 11" id="KW-0067">ATP-binding</keyword>
<comment type="subunit">
    <text evidence="11">Homotetramer.</text>
</comment>
<feature type="active site" description="Nucleophile; for glutamine hydrolysis" evidence="11">
    <location>
        <position position="383"/>
    </location>
</feature>
<evidence type="ECO:0000256" key="9">
    <source>
        <dbReference type="ARBA" id="ARBA00022975"/>
    </source>
</evidence>
<feature type="active site" evidence="11">
    <location>
        <position position="511"/>
    </location>
</feature>
<feature type="binding site" evidence="11">
    <location>
        <position position="141"/>
    </location>
    <ligand>
        <name>Mg(2+)</name>
        <dbReference type="ChEBI" id="CHEBI:18420"/>
    </ligand>
</feature>
<evidence type="ECO:0000256" key="8">
    <source>
        <dbReference type="ARBA" id="ARBA00022962"/>
    </source>
</evidence>
<dbReference type="GO" id="GO:0005829">
    <property type="term" value="C:cytosol"/>
    <property type="evidence" value="ECO:0007669"/>
    <property type="project" value="TreeGrafter"/>
</dbReference>
<dbReference type="GO" id="GO:0044210">
    <property type="term" value="P:'de novo' CTP biosynthetic process"/>
    <property type="evidence" value="ECO:0007669"/>
    <property type="project" value="UniProtKB-UniRule"/>
</dbReference>
<dbReference type="EMBL" id="BIFQ01000001">
    <property type="protein sequence ID" value="GCE04132.1"/>
    <property type="molecule type" value="Genomic_DNA"/>
</dbReference>
<evidence type="ECO:0000259" key="13">
    <source>
        <dbReference type="Pfam" id="PF00117"/>
    </source>
</evidence>
<dbReference type="InterPro" id="IPR033828">
    <property type="entry name" value="GATase1_CTP_Synthase"/>
</dbReference>
<feature type="domain" description="CTP synthase N-terminal" evidence="14">
    <location>
        <begin position="3"/>
        <end position="267"/>
    </location>
</feature>
<dbReference type="NCBIfam" id="NF003792">
    <property type="entry name" value="PRK05380.1"/>
    <property type="match status" value="1"/>
</dbReference>
<feature type="binding site" evidence="11">
    <location>
        <begin position="384"/>
        <end position="387"/>
    </location>
    <ligand>
        <name>L-glutamine</name>
        <dbReference type="ChEBI" id="CHEBI:58359"/>
    </ligand>
</feature>
<dbReference type="EC" id="6.3.4.2" evidence="11"/>
<comment type="caution">
    <text evidence="11">Lacks conserved residue(s) required for the propagation of feature annotation.</text>
</comment>
<comment type="function">
    <text evidence="11">Catalyzes the ATP-dependent amination of UTP to CTP with either L-glutamine or ammonia as the source of nitrogen. Regulates intracellular CTP levels through interactions with the four ribonucleotide triphosphates.</text>
</comment>
<keyword evidence="7 11" id="KW-0460">Magnesium</keyword>
<gene>
    <name evidence="11 15" type="primary">pyrG</name>
    <name evidence="15" type="ORF">KDAU_14610</name>
</gene>
<dbReference type="NCBIfam" id="TIGR00337">
    <property type="entry name" value="PyrG"/>
    <property type="match status" value="1"/>
</dbReference>
<comment type="pathway">
    <text evidence="1 11">Pyrimidine metabolism; CTP biosynthesis via de novo pathway; CTP from UDP: step 2/2.</text>
</comment>
<dbReference type="InterPro" id="IPR004468">
    <property type="entry name" value="CTP_synthase"/>
</dbReference>
<evidence type="ECO:0000313" key="15">
    <source>
        <dbReference type="EMBL" id="GCE04132.1"/>
    </source>
</evidence>
<feature type="domain" description="Glutamine amidotransferase" evidence="13">
    <location>
        <begin position="302"/>
        <end position="527"/>
    </location>
</feature>
<reference evidence="16" key="1">
    <citation type="submission" date="2018-12" db="EMBL/GenBank/DDBJ databases">
        <title>Tengunoibacter tsumagoiensis gen. nov., sp. nov., Dictyobacter kobayashii sp. nov., D. alpinus sp. nov., and D. joshuensis sp. nov. and description of Dictyobacteraceae fam. nov. within the order Ktedonobacterales isolated from Tengu-no-mugimeshi.</title>
        <authorList>
            <person name="Wang C.M."/>
            <person name="Zheng Y."/>
            <person name="Sakai Y."/>
            <person name="Toyoda A."/>
            <person name="Minakuchi Y."/>
            <person name="Abe K."/>
            <person name="Yokota A."/>
            <person name="Yabe S."/>
        </authorList>
    </citation>
    <scope>NUCLEOTIDE SEQUENCE [LARGE SCALE GENOMIC DNA]</scope>
    <source>
        <strain evidence="16">S-27</strain>
    </source>
</reference>
<comment type="activity regulation">
    <text evidence="11">Allosterically activated by GTP, when glutamine is the substrate; GTP has no effect on the reaction when ammonia is the substrate. The allosteric effector GTP functions by stabilizing the protein conformation that binds the tetrahedral intermediate(s) formed during glutamine hydrolysis. Inhibited by the product CTP, via allosteric rather than competitive inhibition.</text>
</comment>
<feature type="binding site" evidence="11">
    <location>
        <begin position="148"/>
        <end position="150"/>
    </location>
    <ligand>
        <name>CTP</name>
        <dbReference type="ChEBI" id="CHEBI:37563"/>
        <note>allosteric inhibitor</note>
    </ligand>
</feature>
<evidence type="ECO:0000256" key="4">
    <source>
        <dbReference type="ARBA" id="ARBA00022723"/>
    </source>
</evidence>
<evidence type="ECO:0000256" key="11">
    <source>
        <dbReference type="HAMAP-Rule" id="MF_01227"/>
    </source>
</evidence>
<feature type="region of interest" description="Amidoligase domain" evidence="11">
    <location>
        <begin position="1"/>
        <end position="267"/>
    </location>
</feature>
<dbReference type="Pfam" id="PF00117">
    <property type="entry name" value="GATase"/>
    <property type="match status" value="1"/>
</dbReference>
<accession>A0A401ZBB2</accession>
<dbReference type="PROSITE" id="PS51273">
    <property type="entry name" value="GATASE_TYPE_1"/>
    <property type="match status" value="1"/>
</dbReference>
<dbReference type="GO" id="GO:0046872">
    <property type="term" value="F:metal ion binding"/>
    <property type="evidence" value="ECO:0007669"/>
    <property type="project" value="UniProtKB-KW"/>
</dbReference>
<feature type="binding site" evidence="11">
    <location>
        <position position="356"/>
    </location>
    <ligand>
        <name>L-glutamine</name>
        <dbReference type="ChEBI" id="CHEBI:58359"/>
    </ligand>
</feature>
<dbReference type="InterPro" id="IPR027417">
    <property type="entry name" value="P-loop_NTPase"/>
</dbReference>
<sequence length="557" mass="62376">MSKFIFVTGGVASSVGKGISVASLGRLLKNRGVSVSLMKLDPYINVDPGTMSPYQHGEVFVTDDGAETDLDLGHYERFTDEPSYQANNVTTGQVYASVIGKERRGEYLGGTIQVIPHITNEIKDRIHAVARRSDADVVIVEVGGTVGDIEGEPYLEAIRQMRKDVGRRDVLYIHVTLLPYLGAAKELKTKPTQHSVKELLRVGIQPDVILCRSDYPVPDDLREKIALFCNIEEKAVIGMTNAETIYEVPLNLEEAGLGEFIVQELNLPKHEPEMGEWGELVARIKRSRPELTIGLVGKYVELHDAYMSVAESLHHAGWFHDVDIRIKWINSEALEQMGENYEEALEDVAGIVVPGGFGHRGIEGKIKAASYARRHNIPYLGLCLGMQVAVIEFARNVLGLTDANSSEFDPQNANPVIDLMHTQRNVSDKGGTMRLGNWVCCLMPDTKAYKAYGEAIVFERHRHRYEFNNEYRKRMEAHGLVVSGRSADNSLVEVIELKDHPWFVASQFHPEFKSRPNRPHPLFRDFIGTSVQLSKQQDNSFETLEPSKVLPDSRVEM</sequence>
<dbReference type="GO" id="GO:0003883">
    <property type="term" value="F:CTP synthase activity"/>
    <property type="evidence" value="ECO:0007669"/>
    <property type="project" value="UniProtKB-UniRule"/>
</dbReference>
<feature type="binding site" evidence="11">
    <location>
        <position position="71"/>
    </location>
    <ligand>
        <name>Mg(2+)</name>
        <dbReference type="ChEBI" id="CHEBI:18420"/>
    </ligand>
</feature>
<keyword evidence="4 11" id="KW-0479">Metal-binding</keyword>
<dbReference type="FunFam" id="3.40.50.300:FF:000009">
    <property type="entry name" value="CTP synthase"/>
    <property type="match status" value="1"/>
</dbReference>
<feature type="binding site" evidence="11">
    <location>
        <position position="242"/>
    </location>
    <ligand>
        <name>ATP</name>
        <dbReference type="ChEBI" id="CHEBI:30616"/>
    </ligand>
</feature>
<dbReference type="PANTHER" id="PTHR11550:SF0">
    <property type="entry name" value="CTP SYNTHASE-RELATED"/>
    <property type="match status" value="1"/>
</dbReference>
<keyword evidence="9 11" id="KW-0665">Pyrimidine biosynthesis</keyword>
<feature type="binding site" evidence="11">
    <location>
        <position position="464"/>
    </location>
    <ligand>
        <name>L-glutamine</name>
        <dbReference type="ChEBI" id="CHEBI:58359"/>
    </ligand>
</feature>
<dbReference type="InterPro" id="IPR017926">
    <property type="entry name" value="GATASE"/>
</dbReference>
<feature type="region of interest" description="Disordered" evidence="12">
    <location>
        <begin position="537"/>
        <end position="557"/>
    </location>
</feature>
<feature type="binding site" evidence="11">
    <location>
        <begin position="188"/>
        <end position="193"/>
    </location>
    <ligand>
        <name>CTP</name>
        <dbReference type="ChEBI" id="CHEBI:37563"/>
        <note>allosteric inhibitor</note>
    </ligand>
</feature>
<comment type="caution">
    <text evidence="15">The sequence shown here is derived from an EMBL/GenBank/DDBJ whole genome shotgun (WGS) entry which is preliminary data.</text>
</comment>
<organism evidence="15 16">
    <name type="scientific">Dictyobacter aurantiacus</name>
    <dbReference type="NCBI Taxonomy" id="1936993"/>
    <lineage>
        <taxon>Bacteria</taxon>
        <taxon>Bacillati</taxon>
        <taxon>Chloroflexota</taxon>
        <taxon>Ktedonobacteria</taxon>
        <taxon>Ktedonobacterales</taxon>
        <taxon>Dictyobacteraceae</taxon>
        <taxon>Dictyobacter</taxon>
    </lineage>
</organism>
<comment type="catalytic activity">
    <reaction evidence="11">
        <text>UTP + NH4(+) + ATP = CTP + ADP + phosphate + 2 H(+)</text>
        <dbReference type="Rhea" id="RHEA:16597"/>
        <dbReference type="ChEBI" id="CHEBI:15378"/>
        <dbReference type="ChEBI" id="CHEBI:28938"/>
        <dbReference type="ChEBI" id="CHEBI:30616"/>
        <dbReference type="ChEBI" id="CHEBI:37563"/>
        <dbReference type="ChEBI" id="CHEBI:43474"/>
        <dbReference type="ChEBI" id="CHEBI:46398"/>
        <dbReference type="ChEBI" id="CHEBI:456216"/>
    </reaction>
</comment>
<evidence type="ECO:0000256" key="5">
    <source>
        <dbReference type="ARBA" id="ARBA00022741"/>
    </source>
</evidence>
<dbReference type="SUPFAM" id="SSF52317">
    <property type="entry name" value="Class I glutamine amidotransferase-like"/>
    <property type="match status" value="1"/>
</dbReference>
<feature type="binding site" evidence="11">
    <location>
        <position position="13"/>
    </location>
    <ligand>
        <name>UTP</name>
        <dbReference type="ChEBI" id="CHEBI:46398"/>
    </ligand>
</feature>
<dbReference type="InterPro" id="IPR017456">
    <property type="entry name" value="CTP_synthase_N"/>
</dbReference>
<dbReference type="InterPro" id="IPR029062">
    <property type="entry name" value="Class_I_gatase-like"/>
</dbReference>
<dbReference type="Pfam" id="PF06418">
    <property type="entry name" value="CTP_synth_N"/>
    <property type="match status" value="1"/>
</dbReference>
<feature type="binding site" evidence="11">
    <location>
        <position position="13"/>
    </location>
    <ligand>
        <name>CTP</name>
        <dbReference type="ChEBI" id="CHEBI:37563"/>
        <note>allosteric inhibitor</note>
    </ligand>
</feature>
<dbReference type="PANTHER" id="PTHR11550">
    <property type="entry name" value="CTP SYNTHASE"/>
    <property type="match status" value="1"/>
</dbReference>
<evidence type="ECO:0000256" key="3">
    <source>
        <dbReference type="ARBA" id="ARBA00022598"/>
    </source>
</evidence>
<evidence type="ECO:0000256" key="10">
    <source>
        <dbReference type="ARBA" id="ARBA00047781"/>
    </source>
</evidence>
<keyword evidence="5 11" id="KW-0547">Nucleotide-binding</keyword>
<keyword evidence="3 11" id="KW-0436">Ligase</keyword>
<proteinExistence type="inferred from homology"/>
<evidence type="ECO:0000256" key="2">
    <source>
        <dbReference type="ARBA" id="ARBA00007533"/>
    </source>
</evidence>
<dbReference type="Gene3D" id="3.40.50.880">
    <property type="match status" value="1"/>
</dbReference>
<dbReference type="GO" id="GO:0004359">
    <property type="term" value="F:glutaminase activity"/>
    <property type="evidence" value="ECO:0007669"/>
    <property type="project" value="RHEA"/>
</dbReference>
<comment type="catalytic activity">
    <reaction evidence="11">
        <text>L-glutamine + H2O = L-glutamate + NH4(+)</text>
        <dbReference type="Rhea" id="RHEA:15889"/>
        <dbReference type="ChEBI" id="CHEBI:15377"/>
        <dbReference type="ChEBI" id="CHEBI:28938"/>
        <dbReference type="ChEBI" id="CHEBI:29985"/>
        <dbReference type="ChEBI" id="CHEBI:58359"/>
    </reaction>
</comment>
<evidence type="ECO:0000256" key="7">
    <source>
        <dbReference type="ARBA" id="ARBA00022842"/>
    </source>
</evidence>
<dbReference type="CDD" id="cd01746">
    <property type="entry name" value="GATase1_CTP_Synthase"/>
    <property type="match status" value="1"/>
</dbReference>
<dbReference type="SUPFAM" id="SSF52540">
    <property type="entry name" value="P-loop containing nucleoside triphosphate hydrolases"/>
    <property type="match status" value="1"/>
</dbReference>
<feature type="binding site" evidence="11">
    <location>
        <position position="224"/>
    </location>
    <ligand>
        <name>UTP</name>
        <dbReference type="ChEBI" id="CHEBI:46398"/>
    </ligand>
</feature>
<dbReference type="GO" id="GO:0019856">
    <property type="term" value="P:pyrimidine nucleobase biosynthetic process"/>
    <property type="evidence" value="ECO:0007669"/>
    <property type="project" value="TreeGrafter"/>
</dbReference>
<comment type="similarity">
    <text evidence="2 11">Belongs to the CTP synthase family.</text>
</comment>
<dbReference type="UniPathway" id="UPA00159">
    <property type="reaction ID" value="UER00277"/>
</dbReference>
<dbReference type="Proteomes" id="UP000287224">
    <property type="component" value="Unassembled WGS sequence"/>
</dbReference>
<evidence type="ECO:0000256" key="6">
    <source>
        <dbReference type="ARBA" id="ARBA00022840"/>
    </source>
</evidence>
<evidence type="ECO:0000256" key="12">
    <source>
        <dbReference type="SAM" id="MobiDB-lite"/>
    </source>
</evidence>
<keyword evidence="16" id="KW-1185">Reference proteome</keyword>
<feature type="binding site" evidence="11">
    <location>
        <position position="71"/>
    </location>
    <ligand>
        <name>ATP</name>
        <dbReference type="ChEBI" id="CHEBI:30616"/>
    </ligand>
</feature>
<dbReference type="HAMAP" id="MF_01227">
    <property type="entry name" value="PyrG"/>
    <property type="match status" value="1"/>
</dbReference>
<dbReference type="GO" id="GO:0097268">
    <property type="term" value="C:cytoophidium"/>
    <property type="evidence" value="ECO:0007669"/>
    <property type="project" value="UniProtKB-ARBA"/>
</dbReference>
<feature type="binding site" evidence="11">
    <location>
        <begin position="188"/>
        <end position="193"/>
    </location>
    <ligand>
        <name>UTP</name>
        <dbReference type="ChEBI" id="CHEBI:46398"/>
    </ligand>
</feature>
<comment type="catalytic activity">
    <reaction evidence="10 11">
        <text>UTP + L-glutamine + ATP + H2O = CTP + L-glutamate + ADP + phosphate + 2 H(+)</text>
        <dbReference type="Rhea" id="RHEA:26426"/>
        <dbReference type="ChEBI" id="CHEBI:15377"/>
        <dbReference type="ChEBI" id="CHEBI:15378"/>
        <dbReference type="ChEBI" id="CHEBI:29985"/>
        <dbReference type="ChEBI" id="CHEBI:30616"/>
        <dbReference type="ChEBI" id="CHEBI:37563"/>
        <dbReference type="ChEBI" id="CHEBI:43474"/>
        <dbReference type="ChEBI" id="CHEBI:46398"/>
        <dbReference type="ChEBI" id="CHEBI:58359"/>
        <dbReference type="ChEBI" id="CHEBI:456216"/>
        <dbReference type="EC" id="6.3.4.2"/>
    </reaction>
</comment>
<dbReference type="CDD" id="cd03113">
    <property type="entry name" value="CTPS_N"/>
    <property type="match status" value="1"/>
</dbReference>
<dbReference type="RefSeq" id="WP_126595314.1">
    <property type="nucleotide sequence ID" value="NZ_BIFQ01000001.1"/>
</dbReference>
<dbReference type="GO" id="GO:0005524">
    <property type="term" value="F:ATP binding"/>
    <property type="evidence" value="ECO:0007669"/>
    <property type="project" value="UniProtKB-KW"/>
</dbReference>
<name>A0A401ZBB2_9CHLR</name>
<dbReference type="AlphaFoldDB" id="A0A401ZBB2"/>
<evidence type="ECO:0000259" key="14">
    <source>
        <dbReference type="Pfam" id="PF06418"/>
    </source>
</evidence>
<keyword evidence="8 11" id="KW-0315">Glutamine amidotransferase</keyword>
<feature type="binding site" evidence="11">
    <location>
        <position position="224"/>
    </location>
    <ligand>
        <name>CTP</name>
        <dbReference type="ChEBI" id="CHEBI:37563"/>
        <note>allosteric inhibitor</note>
    </ligand>
</feature>
<evidence type="ECO:0000313" key="16">
    <source>
        <dbReference type="Proteomes" id="UP000287224"/>
    </source>
</evidence>
<comment type="miscellaneous">
    <text evidence="11">CTPSs have evolved a hybrid strategy for distinguishing between UTP and CTP. The overlapping regions of the product feedback inhibitory and substrate sites recognize a common feature in both compounds, the triphosphate moiety. To differentiate isosteric substrate and product pyrimidine rings, an additional pocket far from the expected kinase/ligase catalytic site, specifically recognizes the cytosine and ribose portions of the product inhibitor.</text>
</comment>
<feature type="binding site" evidence="11">
    <location>
        <position position="54"/>
    </location>
    <ligand>
        <name>L-glutamine</name>
        <dbReference type="ChEBI" id="CHEBI:58359"/>
    </ligand>
</feature>
<protein>
    <recommendedName>
        <fullName evidence="11">CTP synthase</fullName>
        <ecNumber evidence="11">6.3.4.2</ecNumber>
    </recommendedName>
    <alternativeName>
        <fullName evidence="11">Cytidine 5'-triphosphate synthase</fullName>
    </alternativeName>
    <alternativeName>
        <fullName evidence="11">Cytidine triphosphate synthetase</fullName>
        <shortName evidence="11">CTP synthetase</shortName>
        <shortName evidence="11">CTPS</shortName>
    </alternativeName>
    <alternativeName>
        <fullName evidence="11">UTP--ammonia ligase</fullName>
    </alternativeName>
</protein>
<feature type="binding site" evidence="11">
    <location>
        <position position="407"/>
    </location>
    <ligand>
        <name>L-glutamine</name>
        <dbReference type="ChEBI" id="CHEBI:58359"/>
    </ligand>
</feature>
<feature type="binding site" evidence="11">
    <location>
        <begin position="14"/>
        <end position="19"/>
    </location>
    <ligand>
        <name>ATP</name>
        <dbReference type="ChEBI" id="CHEBI:30616"/>
    </ligand>
</feature>
<dbReference type="OrthoDB" id="9801107at2"/>
<dbReference type="FunFam" id="3.40.50.880:FF:000002">
    <property type="entry name" value="CTP synthase"/>
    <property type="match status" value="1"/>
</dbReference>
<dbReference type="GO" id="GO:0042802">
    <property type="term" value="F:identical protein binding"/>
    <property type="evidence" value="ECO:0007669"/>
    <property type="project" value="TreeGrafter"/>
</dbReference>
<evidence type="ECO:0000256" key="1">
    <source>
        <dbReference type="ARBA" id="ARBA00005171"/>
    </source>
</evidence>
<feature type="active site" evidence="11">
    <location>
        <position position="509"/>
    </location>
</feature>